<protein>
    <submittedName>
        <fullName evidence="2">Uncharacterized protein</fullName>
    </submittedName>
</protein>
<organism evidence="2 3">
    <name type="scientific">Pseudocohnilembus persalinus</name>
    <name type="common">Ciliate</name>
    <dbReference type="NCBI Taxonomy" id="266149"/>
    <lineage>
        <taxon>Eukaryota</taxon>
        <taxon>Sar</taxon>
        <taxon>Alveolata</taxon>
        <taxon>Ciliophora</taxon>
        <taxon>Intramacronucleata</taxon>
        <taxon>Oligohymenophorea</taxon>
        <taxon>Scuticociliatia</taxon>
        <taxon>Philasterida</taxon>
        <taxon>Pseudocohnilembidae</taxon>
        <taxon>Pseudocohnilembus</taxon>
    </lineage>
</organism>
<proteinExistence type="predicted"/>
<evidence type="ECO:0000256" key="1">
    <source>
        <dbReference type="SAM" id="MobiDB-lite"/>
    </source>
</evidence>
<accession>A0A0V0QPK0</accession>
<gene>
    <name evidence="2" type="ORF">PPERSA_11311</name>
</gene>
<feature type="compositionally biased region" description="Low complexity" evidence="1">
    <location>
        <begin position="775"/>
        <end position="786"/>
    </location>
</feature>
<dbReference type="EMBL" id="LDAU01000120">
    <property type="protein sequence ID" value="KRX04187.1"/>
    <property type="molecule type" value="Genomic_DNA"/>
</dbReference>
<keyword evidence="3" id="KW-1185">Reference proteome</keyword>
<dbReference type="AlphaFoldDB" id="A0A0V0QPK0"/>
<feature type="region of interest" description="Disordered" evidence="1">
    <location>
        <begin position="138"/>
        <end position="169"/>
    </location>
</feature>
<comment type="caution">
    <text evidence="2">The sequence shown here is derived from an EMBL/GenBank/DDBJ whole genome shotgun (WGS) entry which is preliminary data.</text>
</comment>
<dbReference type="InParanoid" id="A0A0V0QPK0"/>
<feature type="region of interest" description="Disordered" evidence="1">
    <location>
        <begin position="766"/>
        <end position="791"/>
    </location>
</feature>
<reference evidence="2 3" key="1">
    <citation type="journal article" date="2015" name="Sci. Rep.">
        <title>Genome of the facultative scuticociliatosis pathogen Pseudocohnilembus persalinus provides insight into its virulence through horizontal gene transfer.</title>
        <authorList>
            <person name="Xiong J."/>
            <person name="Wang G."/>
            <person name="Cheng J."/>
            <person name="Tian M."/>
            <person name="Pan X."/>
            <person name="Warren A."/>
            <person name="Jiang C."/>
            <person name="Yuan D."/>
            <person name="Miao W."/>
        </authorList>
    </citation>
    <scope>NUCLEOTIDE SEQUENCE [LARGE SCALE GENOMIC DNA]</scope>
    <source>
        <strain evidence="2">36N120E</strain>
    </source>
</reference>
<evidence type="ECO:0000313" key="2">
    <source>
        <dbReference type="EMBL" id="KRX04187.1"/>
    </source>
</evidence>
<evidence type="ECO:0000313" key="3">
    <source>
        <dbReference type="Proteomes" id="UP000054937"/>
    </source>
</evidence>
<sequence length="1019" mass="121061">MRQNDKSNNKLYIILQGSVSIVIRVDKQKLAFIIKQKMQTDRFQRLKKKRQKTERILENKLKKEQEMQHQKLEQELQKQREKQLEQFQDPEIKRQQQLEEKNKILQNLQNFEDKEQQKMNNFLDDDHDFKQNQKIQNESGQIIEESDLSDNEKSSSYESEMENQDQNKKGRGANIFFNVINQAVKQKKLNKNKVFHDLKVKDKRTKKKMEKMTKRQDDFVNERQKNQKELKQCFQENQKGILQLLSRQFLVEKYKEDSASQTLQSNLVNQNPLLKDAPYMDKYQEVIFSNDPVQQIQLRHQEKNQVVNEQKNNEVIKSNINNDKEGQQNKQRFKTLNKFLQNKKKIEATEFVLSNDKLLNLQQTKKLNYSEQKFQERNQDVIQMLESQQKIMQNSRIMYRNFIRFSKHKHLNNPREIQNKLREQILGQNVNSKVDIDMIENENLNNIKHKQILKGLVSPPAIKYNQNYAQNKIVYYFNQSAELGELSDSLDSDEKNKTYNFLNHQKTKKCDDEEIQSPLKKLQFGDDNKQKQEKEQIKIKNQSSINQQKLQNLKLNTRSIPYIRSTLNQIREKSGHEYLMNVIKKNQVKRDLKKMNTSFLRTSQLEQYCQIKQNTIQNTSFTFNSVKNLSSSKYSEKNLNQIQDQVSQNFQMQIENQIQNRSDYFKSQVQNQKNDKADNQIDLLNLKSPLKNPKKNINNSRRQINNMSNNLNRQPLNQDKINNFYKNYMVDDSRHFSPSTIPQTTQSQTTFKHELELNFTNMHKSFKNSENCSDQNIKNSQNQNQQDCQKNTKTDIQNQQKFQQIHSLRDNSLKNIRKVLKKKTFWSNHPTEISTNTFNSPTRIKNKSQRILSGKKNKQIIENISQIVSGKGAQISSSSQQRFRMNQTQSQLFQKTEKQEIQKNKSNIQNQEQMADIYQLNGIQKTENQKKKNQTQKLYKKLGQIVQNQSNNNQQFNTLQNQSKQQITRKQKSGQTLIINYQKIQGQQNGLQNEQNQTKGSFLLNNQQFSKSYTNLLNQ</sequence>
<dbReference type="Proteomes" id="UP000054937">
    <property type="component" value="Unassembled WGS sequence"/>
</dbReference>
<name>A0A0V0QPK0_PSEPJ</name>
<feature type="region of interest" description="Disordered" evidence="1">
    <location>
        <begin position="59"/>
        <end position="91"/>
    </location>
</feature>